<dbReference type="NCBIfam" id="NF008053">
    <property type="entry name" value="PRK10787.1"/>
    <property type="match status" value="1"/>
</dbReference>
<dbReference type="Gene3D" id="3.30.230.10">
    <property type="match status" value="1"/>
</dbReference>
<keyword evidence="3 10" id="KW-0645">Protease</keyword>
<dbReference type="FunFam" id="1.20.5.5270:FF:000002">
    <property type="entry name" value="Lon protease homolog"/>
    <property type="match status" value="1"/>
</dbReference>
<sequence length="803" mass="88536">MTTSKLTEQTQLPLLPLRDVVVFPHMVIPLFVGRPKSIKALEAAMEQGKSIMLAAQKAAAKDEPSASDIYEIGCVANILQMLKLPDGTVKVLVEGAQRARINRITDAPTHFIADLTPLDSELGDDSEIEAMRRAIVQQFDQYVKLNKKIPPEILASLSGIDDAGRLADTVAAHLPLKLEQKQVILEIFSVAKRLEHLLGQLEGELDILQVEKRIRGRVKRQMEKSQREYYLNEQVKAIQKELGEGEDGADLDELEKKVALAKMPKEALDKATAELKKLKLMSPMSAEATVVRNYIDTLVSLPWKKKSKVNNDLSNAEKVLEGDHYGLDKVKERILEYLAVQQRVDKLKAPILCFVGPPGVGKTSLGQSIARATNRKFVRMALGGVRDEAEIRGHRRTYIGSMPGKVLQSLAKVGVRNPLFLLDEIDKMGADFRGDPSSALLEVLDPEQNHTFSDHYIEVDFDLSDVMFVATSNSYNIPPALLDRMEVIRLSGYTEDEKTSIAQRYLLPKQIKNNGLKEDEISVAESALRDIIRYYTREAGVRSLEREVSKICRKVVKMLLLKKSDKKVAVTNKNLDKFLGVRRYDFGVAEKDNQIGQVVGLAWTEVGGDLLTIEAVQMPGKGGVIRTGTLGDVMKESIEAARTVVRSRANRLGIKNEVFEKSDIHIHVPEGATPKDGPSAGAAMTVAMVSVFTGIPVRADVAMTGEITLRGEVLPIGGLKEKLLAAQRGGIKTVLIPEQNVKDLADIPDNVKNKLEIVPVRWIDKVLEIALERMPEALTETAPVEAVAAAAAKADGQTEVVKH</sequence>
<proteinExistence type="evidence at transcript level"/>
<dbReference type="HAMAP" id="MF_01973">
    <property type="entry name" value="lon_bact"/>
    <property type="match status" value="1"/>
</dbReference>
<evidence type="ECO:0000256" key="8">
    <source>
        <dbReference type="ARBA" id="ARBA00023016"/>
    </source>
</evidence>
<dbReference type="SUPFAM" id="SSF52540">
    <property type="entry name" value="P-loop containing nucleoside triphosphate hydrolases"/>
    <property type="match status" value="1"/>
</dbReference>
<dbReference type="PROSITE" id="PS51786">
    <property type="entry name" value="LON_PROTEOLYTIC"/>
    <property type="match status" value="1"/>
</dbReference>
<feature type="active site" evidence="10 12">
    <location>
        <position position="679"/>
    </location>
</feature>
<dbReference type="SUPFAM" id="SSF54211">
    <property type="entry name" value="Ribosomal protein S5 domain 2-like"/>
    <property type="match status" value="1"/>
</dbReference>
<dbReference type="GO" id="GO:0043565">
    <property type="term" value="F:sequence-specific DNA binding"/>
    <property type="evidence" value="ECO:0007669"/>
    <property type="project" value="UniProtKB-UniRule"/>
</dbReference>
<dbReference type="InterPro" id="IPR008268">
    <property type="entry name" value="Peptidase_S16_AS"/>
</dbReference>
<dbReference type="SMART" id="SM00464">
    <property type="entry name" value="LON"/>
    <property type="match status" value="1"/>
</dbReference>
<dbReference type="InterPro" id="IPR027065">
    <property type="entry name" value="Lon_Prtase"/>
</dbReference>
<dbReference type="InterPro" id="IPR020568">
    <property type="entry name" value="Ribosomal_Su5_D2-typ_SF"/>
</dbReference>
<comment type="caution">
    <text evidence="18">The sequence shown here is derived from an EMBL/GenBank/DDBJ whole genome shotgun (WGS) entry which is preliminary data.</text>
</comment>
<keyword evidence="8 10" id="KW-0346">Stress response</keyword>
<dbReference type="InterPro" id="IPR027417">
    <property type="entry name" value="P-loop_NTPase"/>
</dbReference>
<feature type="active site" evidence="10 12">
    <location>
        <position position="722"/>
    </location>
</feature>
<dbReference type="InterPro" id="IPR015947">
    <property type="entry name" value="PUA-like_sf"/>
</dbReference>
<feature type="binding site" evidence="10 13">
    <location>
        <begin position="356"/>
        <end position="363"/>
    </location>
    <ligand>
        <name>ATP</name>
        <dbReference type="ChEBI" id="CHEBI:30616"/>
    </ligand>
</feature>
<comment type="subunit">
    <text evidence="10 11">Homohexamer. Organized in a ring with a central cavity.</text>
</comment>
<dbReference type="InterPro" id="IPR003111">
    <property type="entry name" value="Lon_prtase_N"/>
</dbReference>
<dbReference type="GO" id="GO:0005524">
    <property type="term" value="F:ATP binding"/>
    <property type="evidence" value="ECO:0007669"/>
    <property type="project" value="UniProtKB-UniRule"/>
</dbReference>
<name>A0A843S8P1_9BURK</name>
<dbReference type="Pfam" id="PF00004">
    <property type="entry name" value="AAA"/>
    <property type="match status" value="1"/>
</dbReference>
<evidence type="ECO:0000256" key="4">
    <source>
        <dbReference type="ARBA" id="ARBA00022741"/>
    </source>
</evidence>
<comment type="function">
    <text evidence="10">ATP-dependent serine protease that mediates the selective degradation of mutant and abnormal proteins as well as certain short-lived regulatory proteins. Required for cellular homeostasis and for survival from DNA damage and developmental changes induced by stress. Degrades polypeptides processively to yield small peptide fragments that are 5 to 10 amino acids long. Binds to DNA in a double-stranded, site-specific manner.</text>
</comment>
<evidence type="ECO:0000256" key="1">
    <source>
        <dbReference type="ARBA" id="ARBA00004496"/>
    </source>
</evidence>
<keyword evidence="6 10" id="KW-0720">Serine protease</keyword>
<dbReference type="SUPFAM" id="SSF88697">
    <property type="entry name" value="PUA domain-like"/>
    <property type="match status" value="1"/>
</dbReference>
<dbReference type="InterPro" id="IPR008269">
    <property type="entry name" value="Lon_proteolytic"/>
</dbReference>
<dbReference type="Gene3D" id="2.30.130.40">
    <property type="entry name" value="LON domain-like"/>
    <property type="match status" value="1"/>
</dbReference>
<evidence type="ECO:0000256" key="2">
    <source>
        <dbReference type="ARBA" id="ARBA00022490"/>
    </source>
</evidence>
<evidence type="ECO:0000256" key="3">
    <source>
        <dbReference type="ARBA" id="ARBA00022670"/>
    </source>
</evidence>
<dbReference type="Gene3D" id="3.40.50.300">
    <property type="entry name" value="P-loop containing nucleotide triphosphate hydrolases"/>
    <property type="match status" value="1"/>
</dbReference>
<dbReference type="FunFam" id="3.40.50.300:FF:000021">
    <property type="entry name" value="Lon protease homolog"/>
    <property type="match status" value="1"/>
</dbReference>
<dbReference type="Proteomes" id="UP000444318">
    <property type="component" value="Unassembled WGS sequence"/>
</dbReference>
<dbReference type="PROSITE" id="PS01046">
    <property type="entry name" value="LON_SER"/>
    <property type="match status" value="1"/>
</dbReference>
<keyword evidence="2 10" id="KW-0963">Cytoplasm</keyword>
<dbReference type="SMART" id="SM00382">
    <property type="entry name" value="AAA"/>
    <property type="match status" value="1"/>
</dbReference>
<dbReference type="CDD" id="cd19500">
    <property type="entry name" value="RecA-like_Lon"/>
    <property type="match status" value="1"/>
</dbReference>
<dbReference type="GO" id="GO:0034605">
    <property type="term" value="P:cellular response to heat"/>
    <property type="evidence" value="ECO:0007669"/>
    <property type="project" value="UniProtKB-UniRule"/>
</dbReference>
<feature type="domain" description="Lon proteolytic" evidence="16">
    <location>
        <begin position="592"/>
        <end position="773"/>
    </location>
</feature>
<evidence type="ECO:0000259" key="16">
    <source>
        <dbReference type="PROSITE" id="PS51786"/>
    </source>
</evidence>
<evidence type="ECO:0000256" key="12">
    <source>
        <dbReference type="PIRSR" id="PIRSR001174-1"/>
    </source>
</evidence>
<dbReference type="InterPro" id="IPR004815">
    <property type="entry name" value="Lon_bac/euk-typ"/>
</dbReference>
<protein>
    <recommendedName>
        <fullName evidence="10 11">Lon protease</fullName>
        <ecNumber evidence="10 11">3.4.21.53</ecNumber>
    </recommendedName>
    <alternativeName>
        <fullName evidence="10">ATP-dependent protease La</fullName>
    </alternativeName>
</protein>
<dbReference type="Gene3D" id="1.20.58.1480">
    <property type="match status" value="1"/>
</dbReference>
<dbReference type="RefSeq" id="WP_070357400.1">
    <property type="nucleotide sequence ID" value="NZ_WHUF01000001.1"/>
</dbReference>
<dbReference type="Pfam" id="PF05362">
    <property type="entry name" value="Lon_C"/>
    <property type="match status" value="1"/>
</dbReference>
<accession>A0A843S8P1</accession>
<evidence type="ECO:0000256" key="10">
    <source>
        <dbReference type="HAMAP-Rule" id="MF_01973"/>
    </source>
</evidence>
<dbReference type="PROSITE" id="PS51787">
    <property type="entry name" value="LON_N"/>
    <property type="match status" value="1"/>
</dbReference>
<dbReference type="FunFam" id="3.30.230.10:FF:000010">
    <property type="entry name" value="Lon protease"/>
    <property type="match status" value="1"/>
</dbReference>
<dbReference type="EMBL" id="WHUF01000001">
    <property type="protein sequence ID" value="MQA18611.1"/>
    <property type="molecule type" value="Genomic_DNA"/>
</dbReference>
<keyword evidence="5 10" id="KW-0378">Hydrolase</keyword>
<evidence type="ECO:0000313" key="19">
    <source>
        <dbReference type="Proteomes" id="UP000444318"/>
    </source>
</evidence>
<dbReference type="InterPro" id="IPR046336">
    <property type="entry name" value="Lon_prtase_N_sf"/>
</dbReference>
<reference evidence="18 19" key="1">
    <citation type="submission" date="2019-10" db="EMBL/GenBank/DDBJ databases">
        <title>Two novel species isolated from a subtropical stream in China.</title>
        <authorList>
            <person name="Lu H."/>
        </authorList>
    </citation>
    <scope>NUCLEOTIDE SEQUENCE [LARGE SCALE GENOMIC DNA]</scope>
    <source>
        <strain evidence="18 19">FT103W</strain>
    </source>
</reference>
<dbReference type="Gene3D" id="1.20.5.5270">
    <property type="match status" value="1"/>
</dbReference>
<dbReference type="EC" id="3.4.21.53" evidence="10 11"/>
<comment type="subcellular location">
    <subcellularLocation>
        <location evidence="1 10 11">Cytoplasm</location>
    </subcellularLocation>
</comment>
<feature type="domain" description="Lon N-terminal" evidence="17">
    <location>
        <begin position="12"/>
        <end position="205"/>
    </location>
</feature>
<keyword evidence="7 10" id="KW-0067">ATP-binding</keyword>
<organism evidence="18 19">
    <name type="scientific">Rugamonas rivuli</name>
    <dbReference type="NCBI Taxonomy" id="2743358"/>
    <lineage>
        <taxon>Bacteria</taxon>
        <taxon>Pseudomonadati</taxon>
        <taxon>Pseudomonadota</taxon>
        <taxon>Betaproteobacteria</taxon>
        <taxon>Burkholderiales</taxon>
        <taxon>Oxalobacteraceae</taxon>
        <taxon>Telluria group</taxon>
        <taxon>Rugamonas</taxon>
    </lineage>
</organism>
<dbReference type="GO" id="GO:0004176">
    <property type="term" value="F:ATP-dependent peptidase activity"/>
    <property type="evidence" value="ECO:0007669"/>
    <property type="project" value="UniProtKB-UniRule"/>
</dbReference>
<evidence type="ECO:0000313" key="18">
    <source>
        <dbReference type="EMBL" id="MQA18611.1"/>
    </source>
</evidence>
<dbReference type="InterPro" id="IPR054594">
    <property type="entry name" value="Lon_lid"/>
</dbReference>
<dbReference type="PIRSF" id="PIRSF001174">
    <property type="entry name" value="Lon_proteas"/>
    <property type="match status" value="1"/>
</dbReference>
<comment type="catalytic activity">
    <reaction evidence="9 10 11 14">
        <text>Hydrolysis of proteins in presence of ATP.</text>
        <dbReference type="EC" id="3.4.21.53"/>
    </reaction>
</comment>
<evidence type="ECO:0000256" key="5">
    <source>
        <dbReference type="ARBA" id="ARBA00022801"/>
    </source>
</evidence>
<dbReference type="Gene3D" id="1.10.8.60">
    <property type="match status" value="1"/>
</dbReference>
<evidence type="ECO:0000256" key="14">
    <source>
        <dbReference type="PROSITE-ProRule" id="PRU01122"/>
    </source>
</evidence>
<dbReference type="GO" id="GO:0016887">
    <property type="term" value="F:ATP hydrolysis activity"/>
    <property type="evidence" value="ECO:0007669"/>
    <property type="project" value="UniProtKB-UniRule"/>
</dbReference>
<dbReference type="PRINTS" id="PR00830">
    <property type="entry name" value="ENDOLAPTASE"/>
</dbReference>
<dbReference type="PANTHER" id="PTHR10046">
    <property type="entry name" value="ATP DEPENDENT LON PROTEASE FAMILY MEMBER"/>
    <property type="match status" value="1"/>
</dbReference>
<evidence type="ECO:0000256" key="11">
    <source>
        <dbReference type="PIRNR" id="PIRNR001174"/>
    </source>
</evidence>
<dbReference type="GO" id="GO:0005737">
    <property type="term" value="C:cytoplasm"/>
    <property type="evidence" value="ECO:0007669"/>
    <property type="project" value="UniProtKB-SubCell"/>
</dbReference>
<gene>
    <name evidence="10" type="primary">lon</name>
    <name evidence="18" type="ORF">GEV01_03685</name>
</gene>
<dbReference type="FunFam" id="1.20.58.1480:FF:000001">
    <property type="entry name" value="Lon protease"/>
    <property type="match status" value="1"/>
</dbReference>
<dbReference type="InterPro" id="IPR003959">
    <property type="entry name" value="ATPase_AAA_core"/>
</dbReference>
<dbReference type="AlphaFoldDB" id="A0A843S8P1"/>
<keyword evidence="4 10" id="KW-0547">Nucleotide-binding</keyword>
<evidence type="ECO:0000256" key="6">
    <source>
        <dbReference type="ARBA" id="ARBA00022825"/>
    </source>
</evidence>
<dbReference type="InterPro" id="IPR003593">
    <property type="entry name" value="AAA+_ATPase"/>
</dbReference>
<evidence type="ECO:0000256" key="15">
    <source>
        <dbReference type="RuleBase" id="RU000591"/>
    </source>
</evidence>
<dbReference type="GO" id="GO:0004252">
    <property type="term" value="F:serine-type endopeptidase activity"/>
    <property type="evidence" value="ECO:0007669"/>
    <property type="project" value="UniProtKB-UniRule"/>
</dbReference>
<dbReference type="Pfam" id="PF22667">
    <property type="entry name" value="Lon_lid"/>
    <property type="match status" value="1"/>
</dbReference>
<evidence type="ECO:0000256" key="9">
    <source>
        <dbReference type="ARBA" id="ARBA00050665"/>
    </source>
</evidence>
<dbReference type="GO" id="GO:0006515">
    <property type="term" value="P:protein quality control for misfolded or incompletely synthesized proteins"/>
    <property type="evidence" value="ECO:0007669"/>
    <property type="project" value="UniProtKB-UniRule"/>
</dbReference>
<dbReference type="InterPro" id="IPR014721">
    <property type="entry name" value="Ribsml_uS5_D2-typ_fold_subgr"/>
</dbReference>
<comment type="similarity">
    <text evidence="10 11 14 15">Belongs to the peptidase S16 family.</text>
</comment>
<dbReference type="NCBIfam" id="TIGR00763">
    <property type="entry name" value="lon"/>
    <property type="match status" value="1"/>
</dbReference>
<evidence type="ECO:0000256" key="7">
    <source>
        <dbReference type="ARBA" id="ARBA00022840"/>
    </source>
</evidence>
<dbReference type="InterPro" id="IPR027543">
    <property type="entry name" value="Lon_bac"/>
</dbReference>
<evidence type="ECO:0000256" key="13">
    <source>
        <dbReference type="PIRSR" id="PIRSR001174-2"/>
    </source>
</evidence>
<comment type="induction">
    <text evidence="10">By heat shock.</text>
</comment>
<evidence type="ECO:0000259" key="17">
    <source>
        <dbReference type="PROSITE" id="PS51787"/>
    </source>
</evidence>
<keyword evidence="19" id="KW-1185">Reference proteome</keyword>
<dbReference type="Pfam" id="PF02190">
    <property type="entry name" value="LON_substr_bdg"/>
    <property type="match status" value="1"/>
</dbReference>